<evidence type="ECO:0000313" key="8">
    <source>
        <dbReference type="Proteomes" id="UP001143981"/>
    </source>
</evidence>
<dbReference type="EMBL" id="JANBOI010000438">
    <property type="protein sequence ID" value="KAJ1730552.1"/>
    <property type="molecule type" value="Genomic_DNA"/>
</dbReference>
<name>A0A9W7Y7F3_9FUNG</name>
<dbReference type="InterPro" id="IPR056513">
    <property type="entry name" value="INO80F"/>
</dbReference>
<dbReference type="OrthoDB" id="1919336at2759"/>
<dbReference type="SUPFAM" id="SSF47095">
    <property type="entry name" value="HMG-box"/>
    <property type="match status" value="1"/>
</dbReference>
<comment type="subcellular location">
    <subcellularLocation>
        <location evidence="1">Nucleus</location>
    </subcellularLocation>
</comment>
<reference evidence="7" key="1">
    <citation type="submission" date="2022-07" db="EMBL/GenBank/DDBJ databases">
        <title>Phylogenomic reconstructions and comparative analyses of Kickxellomycotina fungi.</title>
        <authorList>
            <person name="Reynolds N.K."/>
            <person name="Stajich J.E."/>
            <person name="Barry K."/>
            <person name="Grigoriev I.V."/>
            <person name="Crous P."/>
            <person name="Smith M.E."/>
        </authorList>
    </citation>
    <scope>NUCLEOTIDE SEQUENCE</scope>
    <source>
        <strain evidence="7">BCRC 34381</strain>
    </source>
</reference>
<dbReference type="InterPro" id="IPR009071">
    <property type="entry name" value="HMG_box_dom"/>
</dbReference>
<keyword evidence="8" id="KW-1185">Reference proteome</keyword>
<feature type="DNA-binding region" description="HMG box" evidence="4">
    <location>
        <begin position="183"/>
        <end position="251"/>
    </location>
</feature>
<protein>
    <submittedName>
        <fullName evidence="7">Non-histone protein</fullName>
    </submittedName>
</protein>
<dbReference type="InterPro" id="IPR050342">
    <property type="entry name" value="HMGB"/>
</dbReference>
<evidence type="ECO:0000256" key="2">
    <source>
        <dbReference type="ARBA" id="ARBA00023125"/>
    </source>
</evidence>
<dbReference type="CDD" id="cd22016">
    <property type="entry name" value="HMG-box_NHP10-like"/>
    <property type="match status" value="1"/>
</dbReference>
<evidence type="ECO:0000256" key="1">
    <source>
        <dbReference type="ARBA" id="ARBA00004123"/>
    </source>
</evidence>
<dbReference type="Pfam" id="PF00505">
    <property type="entry name" value="HMG_box"/>
    <property type="match status" value="1"/>
</dbReference>
<dbReference type="GO" id="GO:0003677">
    <property type="term" value="F:DNA binding"/>
    <property type="evidence" value="ECO:0007669"/>
    <property type="project" value="UniProtKB-UniRule"/>
</dbReference>
<feature type="region of interest" description="Disordered" evidence="5">
    <location>
        <begin position="254"/>
        <end position="382"/>
    </location>
</feature>
<feature type="compositionally biased region" description="Basic and acidic residues" evidence="5">
    <location>
        <begin position="66"/>
        <end position="78"/>
    </location>
</feature>
<feature type="compositionally biased region" description="Polar residues" evidence="5">
    <location>
        <begin position="352"/>
        <end position="361"/>
    </location>
</feature>
<dbReference type="SMART" id="SM00398">
    <property type="entry name" value="HMG"/>
    <property type="match status" value="1"/>
</dbReference>
<dbReference type="Gene3D" id="1.10.30.10">
    <property type="entry name" value="High mobility group box domain"/>
    <property type="match status" value="1"/>
</dbReference>
<evidence type="ECO:0000256" key="5">
    <source>
        <dbReference type="SAM" id="MobiDB-lite"/>
    </source>
</evidence>
<dbReference type="GO" id="GO:0005634">
    <property type="term" value="C:nucleus"/>
    <property type="evidence" value="ECO:0007669"/>
    <property type="project" value="UniProtKB-SubCell"/>
</dbReference>
<dbReference type="Proteomes" id="UP001143981">
    <property type="component" value="Unassembled WGS sequence"/>
</dbReference>
<dbReference type="Pfam" id="PF24245">
    <property type="entry name" value="INO80F"/>
    <property type="match status" value="1"/>
</dbReference>
<evidence type="ECO:0000256" key="4">
    <source>
        <dbReference type="PROSITE-ProRule" id="PRU00267"/>
    </source>
</evidence>
<dbReference type="PANTHER" id="PTHR48112:SF22">
    <property type="entry name" value="MITOCHONDRIAL TRANSCRIPTION FACTOR A, ISOFORM B"/>
    <property type="match status" value="1"/>
</dbReference>
<keyword evidence="3 4" id="KW-0539">Nucleus</keyword>
<sequence>MSKGLKPRVAGAGDGSDEKQHKYRCRELRRQLDELEEYNDVLAVKLQRSQKRLRRMKIERNILLERFEHTHKYGKGDDDSASDSDAPLKDTFPRSIASDIDGGDAGYPVSSATASVPGAAARGRRRQGVGVAAGPHTNHNSSSASTPRPTSAVAVDAAGVDQAGATPTAGTRRLRVEKDPNAPKRPANAFVLYCQVERPNIKSAGTELTSSELTKAMGVKWKGLSKDEKQQYYDLYEREMDRYHREMVTYKGAAAPAADPTQLADTADVELQDTIASSPALAPMDVDSNPADDADVDNDGDADTQPPTAVSEPVAVGGPAADSVSAKIGGSGNYNGNVASNNDVSQNHDQEQPSGDITPSTAIEREEPGGMHSPAAPEVVME</sequence>
<comment type="caution">
    <text evidence="7">The sequence shown here is derived from an EMBL/GenBank/DDBJ whole genome shotgun (WGS) entry which is preliminary data.</text>
</comment>
<feature type="region of interest" description="Disordered" evidence="5">
    <location>
        <begin position="1"/>
        <end position="23"/>
    </location>
</feature>
<dbReference type="InterPro" id="IPR036910">
    <property type="entry name" value="HMG_box_dom_sf"/>
</dbReference>
<dbReference type="PANTHER" id="PTHR48112">
    <property type="entry name" value="HIGH MOBILITY GROUP PROTEIN DSP1"/>
    <property type="match status" value="1"/>
</dbReference>
<evidence type="ECO:0000256" key="3">
    <source>
        <dbReference type="ARBA" id="ARBA00023242"/>
    </source>
</evidence>
<feature type="compositionally biased region" description="Acidic residues" evidence="5">
    <location>
        <begin position="290"/>
        <end position="302"/>
    </location>
</feature>
<feature type="compositionally biased region" description="Low complexity" evidence="5">
    <location>
        <begin position="254"/>
        <end position="266"/>
    </location>
</feature>
<feature type="domain" description="HMG box" evidence="6">
    <location>
        <begin position="183"/>
        <end position="251"/>
    </location>
</feature>
<dbReference type="PROSITE" id="PS50118">
    <property type="entry name" value="HMG_BOX_2"/>
    <property type="match status" value="1"/>
</dbReference>
<gene>
    <name evidence="7" type="primary">NHP10</name>
    <name evidence="7" type="ORF">LPJ61_002951</name>
</gene>
<feature type="region of interest" description="Disordered" evidence="5">
    <location>
        <begin position="66"/>
        <end position="182"/>
    </location>
</feature>
<keyword evidence="2 4" id="KW-0238">DNA-binding</keyword>
<feature type="compositionally biased region" description="Low complexity" evidence="5">
    <location>
        <begin position="141"/>
        <end position="165"/>
    </location>
</feature>
<feature type="compositionally biased region" description="Polar residues" evidence="5">
    <location>
        <begin position="334"/>
        <end position="345"/>
    </location>
</feature>
<evidence type="ECO:0000259" key="6">
    <source>
        <dbReference type="PROSITE" id="PS50118"/>
    </source>
</evidence>
<proteinExistence type="predicted"/>
<evidence type="ECO:0000313" key="7">
    <source>
        <dbReference type="EMBL" id="KAJ1730552.1"/>
    </source>
</evidence>
<dbReference type="AlphaFoldDB" id="A0A9W7Y7F3"/>
<dbReference type="GO" id="GO:0006357">
    <property type="term" value="P:regulation of transcription by RNA polymerase II"/>
    <property type="evidence" value="ECO:0007669"/>
    <property type="project" value="TreeGrafter"/>
</dbReference>
<organism evidence="7 8">
    <name type="scientific">Coemansia biformis</name>
    <dbReference type="NCBI Taxonomy" id="1286918"/>
    <lineage>
        <taxon>Eukaryota</taxon>
        <taxon>Fungi</taxon>
        <taxon>Fungi incertae sedis</taxon>
        <taxon>Zoopagomycota</taxon>
        <taxon>Kickxellomycotina</taxon>
        <taxon>Kickxellomycetes</taxon>
        <taxon>Kickxellales</taxon>
        <taxon>Kickxellaceae</taxon>
        <taxon>Coemansia</taxon>
    </lineage>
</organism>
<accession>A0A9W7Y7F3</accession>